<feature type="compositionally biased region" description="Basic and acidic residues" evidence="1">
    <location>
        <begin position="48"/>
        <end position="66"/>
    </location>
</feature>
<organism evidence="2 3">
    <name type="scientific">Phytophthora fragariae</name>
    <dbReference type="NCBI Taxonomy" id="53985"/>
    <lineage>
        <taxon>Eukaryota</taxon>
        <taxon>Sar</taxon>
        <taxon>Stramenopiles</taxon>
        <taxon>Oomycota</taxon>
        <taxon>Peronosporomycetes</taxon>
        <taxon>Peronosporales</taxon>
        <taxon>Peronosporaceae</taxon>
        <taxon>Phytophthora</taxon>
    </lineage>
</organism>
<evidence type="ECO:0000256" key="1">
    <source>
        <dbReference type="SAM" id="MobiDB-lite"/>
    </source>
</evidence>
<sequence length="166" mass="18308">MAKAKKLAKAAKAAKTAKRTLKKIVKRTAGHARQAAPASRSALDDIEAEHMRARLARSADTKRRNADVQSLPRSKRQTKHTLPVSSVADDNLNADTKGFFDAIDAPLFRVCGSCGELANSVNAIRKLYDSKSNFFSPLRLCLHEKLRSSADPVVFGFQKCRRTLPF</sequence>
<dbReference type="AlphaFoldDB" id="A0A6G0QYH6"/>
<feature type="region of interest" description="Disordered" evidence="1">
    <location>
        <begin position="1"/>
        <end position="84"/>
    </location>
</feature>
<feature type="compositionally biased region" description="Basic residues" evidence="1">
    <location>
        <begin position="15"/>
        <end position="30"/>
    </location>
</feature>
<evidence type="ECO:0000313" key="3">
    <source>
        <dbReference type="Proteomes" id="UP000486351"/>
    </source>
</evidence>
<evidence type="ECO:0000313" key="2">
    <source>
        <dbReference type="EMBL" id="KAE9308863.1"/>
    </source>
</evidence>
<comment type="caution">
    <text evidence="2">The sequence shown here is derived from an EMBL/GenBank/DDBJ whole genome shotgun (WGS) entry which is preliminary data.</text>
</comment>
<dbReference type="Proteomes" id="UP000486351">
    <property type="component" value="Unassembled WGS sequence"/>
</dbReference>
<proteinExistence type="predicted"/>
<name>A0A6G0QYH6_9STRA</name>
<accession>A0A6G0QYH6</accession>
<protein>
    <submittedName>
        <fullName evidence="2">Uncharacterized protein</fullName>
    </submittedName>
</protein>
<reference evidence="2 3" key="1">
    <citation type="submission" date="2018-09" db="EMBL/GenBank/DDBJ databases">
        <title>Genomic investigation of the strawberry pathogen Phytophthora fragariae indicates pathogenicity is determined by transcriptional variation in three key races.</title>
        <authorList>
            <person name="Adams T.M."/>
            <person name="Armitage A.D."/>
            <person name="Sobczyk M.K."/>
            <person name="Bates H.J."/>
            <person name="Dunwell J.M."/>
            <person name="Nellist C.F."/>
            <person name="Harrison R.J."/>
        </authorList>
    </citation>
    <scope>NUCLEOTIDE SEQUENCE [LARGE SCALE GENOMIC DNA]</scope>
    <source>
        <strain evidence="2 3">NOV-77</strain>
    </source>
</reference>
<gene>
    <name evidence="2" type="ORF">PF008_g20856</name>
</gene>
<dbReference type="EMBL" id="QXFY01001815">
    <property type="protein sequence ID" value="KAE9308863.1"/>
    <property type="molecule type" value="Genomic_DNA"/>
</dbReference>